<dbReference type="GO" id="GO:0006508">
    <property type="term" value="P:proteolysis"/>
    <property type="evidence" value="ECO:0007669"/>
    <property type="project" value="UniProtKB-KW"/>
</dbReference>
<dbReference type="Proteomes" id="UP001272242">
    <property type="component" value="Unassembled WGS sequence"/>
</dbReference>
<proteinExistence type="predicted"/>
<keyword evidence="2 5" id="KW-0645">Protease</keyword>
<evidence type="ECO:0000256" key="2">
    <source>
        <dbReference type="ARBA" id="ARBA00022670"/>
    </source>
</evidence>
<dbReference type="GO" id="GO:0008233">
    <property type="term" value="F:peptidase activity"/>
    <property type="evidence" value="ECO:0007669"/>
    <property type="project" value="UniProtKB-KW"/>
</dbReference>
<evidence type="ECO:0000313" key="6">
    <source>
        <dbReference type="Proteomes" id="UP001272242"/>
    </source>
</evidence>
<organism evidence="5 6">
    <name type="scientific">Gemmata algarum</name>
    <dbReference type="NCBI Taxonomy" id="2975278"/>
    <lineage>
        <taxon>Bacteria</taxon>
        <taxon>Pseudomonadati</taxon>
        <taxon>Planctomycetota</taxon>
        <taxon>Planctomycetia</taxon>
        <taxon>Gemmatales</taxon>
        <taxon>Gemmataceae</taxon>
        <taxon>Gemmata</taxon>
    </lineage>
</organism>
<reference evidence="6" key="1">
    <citation type="journal article" date="2023" name="Mar. Drugs">
        <title>Gemmata algarum, a Novel Planctomycete Isolated from an Algal Mat, Displays Antimicrobial Activity.</title>
        <authorList>
            <person name="Kumar G."/>
            <person name="Kallscheuer N."/>
            <person name="Kashif M."/>
            <person name="Ahamad S."/>
            <person name="Jagadeeshwari U."/>
            <person name="Pannikurungottu S."/>
            <person name="Haufschild T."/>
            <person name="Kabuu M."/>
            <person name="Sasikala C."/>
            <person name="Jogler C."/>
            <person name="Ramana C."/>
        </authorList>
    </citation>
    <scope>NUCLEOTIDE SEQUENCE [LARGE SCALE GENOMIC DNA]</scope>
    <source>
        <strain evidence="6">JC673</strain>
    </source>
</reference>
<accession>A0ABU5EU09</accession>
<keyword evidence="1" id="KW-1188">Viral release from host cell</keyword>
<dbReference type="RefSeq" id="WP_320685086.1">
    <property type="nucleotide sequence ID" value="NZ_JAXBLV010000013.1"/>
</dbReference>
<keyword evidence="6" id="KW-1185">Reference proteome</keyword>
<evidence type="ECO:0000313" key="5">
    <source>
        <dbReference type="EMBL" id="MDY3558117.1"/>
    </source>
</evidence>
<evidence type="ECO:0000259" key="4">
    <source>
        <dbReference type="Pfam" id="PF04586"/>
    </source>
</evidence>
<dbReference type="Pfam" id="PF04586">
    <property type="entry name" value="Peptidase_S78"/>
    <property type="match status" value="1"/>
</dbReference>
<gene>
    <name evidence="5" type="ORF">R5W23_000838</name>
</gene>
<evidence type="ECO:0000256" key="1">
    <source>
        <dbReference type="ARBA" id="ARBA00022612"/>
    </source>
</evidence>
<evidence type="ECO:0000256" key="3">
    <source>
        <dbReference type="ARBA" id="ARBA00022801"/>
    </source>
</evidence>
<protein>
    <submittedName>
        <fullName evidence="5">HK97 family phage prohead protease</fullName>
    </submittedName>
</protein>
<dbReference type="InterPro" id="IPR054613">
    <property type="entry name" value="Peptidase_S78_dom"/>
</dbReference>
<dbReference type="EMBL" id="JAXBLV010000013">
    <property type="protein sequence ID" value="MDY3558117.1"/>
    <property type="molecule type" value="Genomic_DNA"/>
</dbReference>
<feature type="domain" description="Prohead serine protease" evidence="4">
    <location>
        <begin position="26"/>
        <end position="159"/>
    </location>
</feature>
<sequence>MEPEPIRRALLSEISAAGGKKLRGLIAYNAPTQIFERGKRFTEVIRPGAFRRSLASGRDVLSTFNHDVNRLLGRTSSGTLALTDTPEGLRFEVALPESAADVRELLLRGDLRGSSFFAFPHRDGGEKWTGDLRELTSLELVELGPVVNPAYVTSTAEYRSAEPAPPASGTALSAALVALMQRS</sequence>
<keyword evidence="3" id="KW-0378">Hydrolase</keyword>
<name>A0ABU5EU09_9BACT</name>
<comment type="caution">
    <text evidence="5">The sequence shown here is derived from an EMBL/GenBank/DDBJ whole genome shotgun (WGS) entry which is preliminary data.</text>
</comment>